<feature type="domain" description="IPT/TIG" evidence="2">
    <location>
        <begin position="224"/>
        <end position="315"/>
    </location>
</feature>
<proteinExistence type="predicted"/>
<dbReference type="Pfam" id="PF01833">
    <property type="entry name" value="TIG"/>
    <property type="match status" value="3"/>
</dbReference>
<organism evidence="3 4">
    <name type="scientific">Flavobacterium cupreum</name>
    <dbReference type="NCBI Taxonomy" id="2133766"/>
    <lineage>
        <taxon>Bacteria</taxon>
        <taxon>Pseudomonadati</taxon>
        <taxon>Bacteroidota</taxon>
        <taxon>Flavobacteriia</taxon>
        <taxon>Flavobacteriales</taxon>
        <taxon>Flavobacteriaceae</taxon>
        <taxon>Flavobacterium</taxon>
    </lineage>
</organism>
<feature type="chain" id="PRO_5018977524" description="IPT/TIG domain-containing protein" evidence="1">
    <location>
        <begin position="23"/>
        <end position="317"/>
    </location>
</feature>
<dbReference type="CDD" id="cd00102">
    <property type="entry name" value="IPT"/>
    <property type="match status" value="1"/>
</dbReference>
<feature type="domain" description="IPT/TIG" evidence="2">
    <location>
        <begin position="53"/>
        <end position="122"/>
    </location>
</feature>
<evidence type="ECO:0000313" key="3">
    <source>
        <dbReference type="EMBL" id="RUT72456.1"/>
    </source>
</evidence>
<gene>
    <name evidence="3" type="ORF">D0817_02290</name>
</gene>
<dbReference type="AlphaFoldDB" id="A0A434ADN7"/>
<dbReference type="InterPro" id="IPR013783">
    <property type="entry name" value="Ig-like_fold"/>
</dbReference>
<feature type="domain" description="IPT/TIG" evidence="2">
    <location>
        <begin position="138"/>
        <end position="217"/>
    </location>
</feature>
<dbReference type="Gene3D" id="2.60.40.10">
    <property type="entry name" value="Immunoglobulins"/>
    <property type="match status" value="3"/>
</dbReference>
<evidence type="ECO:0000256" key="1">
    <source>
        <dbReference type="SAM" id="SignalP"/>
    </source>
</evidence>
<dbReference type="Proteomes" id="UP000288102">
    <property type="component" value="Unassembled WGS sequence"/>
</dbReference>
<evidence type="ECO:0000259" key="2">
    <source>
        <dbReference type="Pfam" id="PF01833"/>
    </source>
</evidence>
<comment type="caution">
    <text evidence="3">The sequence shown here is derived from an EMBL/GenBank/DDBJ whole genome shotgun (WGS) entry which is preliminary data.</text>
</comment>
<dbReference type="InterPro" id="IPR002909">
    <property type="entry name" value="IPT_dom"/>
</dbReference>
<dbReference type="RefSeq" id="WP_127336760.1">
    <property type="nucleotide sequence ID" value="NZ_QWDM01000001.1"/>
</dbReference>
<reference evidence="4" key="1">
    <citation type="journal article" date="2019" name="Syst. Appl. Microbiol.">
        <title>Flavobacterium circumlabens sp. nov. and Flavobacterium cupreum sp. nov., two psychrotrophic species isolated from Antarctic environmental samples.</title>
        <authorList>
            <person name="Kralova S."/>
            <person name="Busse H.-J."/>
            <person name="Svec P."/>
            <person name="Maslanova I."/>
            <person name="Stankova E."/>
            <person name="Bartak M."/>
            <person name="Sedlacek I."/>
        </authorList>
    </citation>
    <scope>NUCLEOTIDE SEQUENCE [LARGE SCALE GENOMIC DNA]</scope>
    <source>
        <strain evidence="4">CCM 8825</strain>
    </source>
</reference>
<dbReference type="OrthoDB" id="1402674at2"/>
<dbReference type="SUPFAM" id="SSF81296">
    <property type="entry name" value="E set domains"/>
    <property type="match status" value="3"/>
</dbReference>
<accession>A0A434ADN7</accession>
<sequence length="317" mass="33455">MKNRFVFTALTFSALFITACSGSDDNLAPVAQEPIKPDPPVVVAPPVAVPAATFTDFSPKNAYLGDVITIYGTNLDKNLKLLSASIGGVETTITSATSTSATVIIPDDLNSESAKITLTTAGQETPLVSKEDFHLNAPVISSISYSKGFAGQQVTIKGKGFRNSYHIGQVSFNGADIEASLTNVGNTEVSMSVPKGLPSGKYPISVTIAGMKATASDLFEIIVPTITAITPTTGAQYTKMTITGTNLKDIYGIGVPTIVSFTDAATNTGSTTGTIWTSEENKIVVDMPRLLEGHTYKVRVLVVRSQVEAPTTFTYKK</sequence>
<dbReference type="InterPro" id="IPR014756">
    <property type="entry name" value="Ig_E-set"/>
</dbReference>
<evidence type="ECO:0000313" key="4">
    <source>
        <dbReference type="Proteomes" id="UP000288102"/>
    </source>
</evidence>
<name>A0A434ADN7_9FLAO</name>
<dbReference type="EMBL" id="QWDM01000001">
    <property type="protein sequence ID" value="RUT72456.1"/>
    <property type="molecule type" value="Genomic_DNA"/>
</dbReference>
<protein>
    <recommendedName>
        <fullName evidence="2">IPT/TIG domain-containing protein</fullName>
    </recommendedName>
</protein>
<feature type="signal peptide" evidence="1">
    <location>
        <begin position="1"/>
        <end position="22"/>
    </location>
</feature>
<keyword evidence="1" id="KW-0732">Signal</keyword>
<dbReference type="PROSITE" id="PS51257">
    <property type="entry name" value="PROKAR_LIPOPROTEIN"/>
    <property type="match status" value="1"/>
</dbReference>
<keyword evidence="4" id="KW-1185">Reference proteome</keyword>